<dbReference type="OMA" id="LWIERYS"/>
<dbReference type="PANTHER" id="PTHR46022:SF1">
    <property type="entry name" value="PROTEIN PATCHED"/>
    <property type="match status" value="1"/>
</dbReference>
<dbReference type="GO" id="GO:0005886">
    <property type="term" value="C:plasma membrane"/>
    <property type="evidence" value="ECO:0007669"/>
    <property type="project" value="TreeGrafter"/>
</dbReference>
<keyword evidence="8" id="KW-1185">Reference proteome</keyword>
<dbReference type="GO" id="GO:0097108">
    <property type="term" value="F:hedgehog family protein binding"/>
    <property type="evidence" value="ECO:0007669"/>
    <property type="project" value="TreeGrafter"/>
</dbReference>
<dbReference type="WBParaSite" id="nRc.2.0.1.t07017-RA">
    <property type="protein sequence ID" value="nRc.2.0.1.t07017-RA"/>
    <property type="gene ID" value="nRc.2.0.1.g07017"/>
</dbReference>
<evidence type="ECO:0000256" key="2">
    <source>
        <dbReference type="ARBA" id="ARBA00005585"/>
    </source>
</evidence>
<dbReference type="PANTHER" id="PTHR46022">
    <property type="entry name" value="PROTEIN PATCHED"/>
    <property type="match status" value="1"/>
</dbReference>
<evidence type="ECO:0000313" key="8">
    <source>
        <dbReference type="Proteomes" id="UP000887565"/>
    </source>
</evidence>
<comment type="subcellular location">
    <subcellularLocation>
        <location evidence="1">Membrane</location>
        <topology evidence="1">Multi-pass membrane protein</topology>
    </subcellularLocation>
</comment>
<evidence type="ECO:0000256" key="7">
    <source>
        <dbReference type="SAM" id="Phobius"/>
    </source>
</evidence>
<organism evidence="8 9">
    <name type="scientific">Romanomermis culicivorax</name>
    <name type="common">Nematode worm</name>
    <dbReference type="NCBI Taxonomy" id="13658"/>
    <lineage>
        <taxon>Eukaryota</taxon>
        <taxon>Metazoa</taxon>
        <taxon>Ecdysozoa</taxon>
        <taxon>Nematoda</taxon>
        <taxon>Enoplea</taxon>
        <taxon>Dorylaimia</taxon>
        <taxon>Mermithida</taxon>
        <taxon>Mermithoidea</taxon>
        <taxon>Mermithidae</taxon>
        <taxon>Romanomermis</taxon>
    </lineage>
</organism>
<comment type="similarity">
    <text evidence="2">Belongs to the patched family.</text>
</comment>
<evidence type="ECO:0000256" key="4">
    <source>
        <dbReference type="ARBA" id="ARBA00022989"/>
    </source>
</evidence>
<evidence type="ECO:0000256" key="6">
    <source>
        <dbReference type="ARBA" id="ARBA00023180"/>
    </source>
</evidence>
<dbReference type="Proteomes" id="UP000887565">
    <property type="component" value="Unplaced"/>
</dbReference>
<name>A0A915I0J4_ROMCU</name>
<keyword evidence="5 7" id="KW-0472">Membrane</keyword>
<protein>
    <submittedName>
        <fullName evidence="9">Uncharacterized protein</fullName>
    </submittedName>
</protein>
<keyword evidence="3 7" id="KW-0812">Transmembrane</keyword>
<sequence length="126" mass="14514">MANLRKRWTACSSNMDAGRHAITNEFLIRPSWCDAALCLEQIEKEKATGHKLALRVRKFLQSGLFYFGWFIQRFCGLVLLVGTLVFLAWAIGLLRIKIETNIERLWVPSKFAASNNICLRKHFVTN</sequence>
<keyword evidence="4 7" id="KW-1133">Transmembrane helix</keyword>
<feature type="transmembrane region" description="Helical" evidence="7">
    <location>
        <begin position="70"/>
        <end position="94"/>
    </location>
</feature>
<evidence type="ECO:0000256" key="1">
    <source>
        <dbReference type="ARBA" id="ARBA00004141"/>
    </source>
</evidence>
<evidence type="ECO:0000313" key="9">
    <source>
        <dbReference type="WBParaSite" id="nRc.2.0.1.t07017-RA"/>
    </source>
</evidence>
<dbReference type="AlphaFoldDB" id="A0A915I0J4"/>
<keyword evidence="6" id="KW-0325">Glycoprotein</keyword>
<evidence type="ECO:0000256" key="5">
    <source>
        <dbReference type="ARBA" id="ARBA00023136"/>
    </source>
</evidence>
<dbReference type="GO" id="GO:0005119">
    <property type="term" value="F:smoothened binding"/>
    <property type="evidence" value="ECO:0007669"/>
    <property type="project" value="TreeGrafter"/>
</dbReference>
<accession>A0A915I0J4</accession>
<reference evidence="9" key="1">
    <citation type="submission" date="2022-11" db="UniProtKB">
        <authorList>
            <consortium name="WormBaseParasite"/>
        </authorList>
    </citation>
    <scope>IDENTIFICATION</scope>
</reference>
<proteinExistence type="inferred from homology"/>
<dbReference type="GO" id="GO:0008158">
    <property type="term" value="F:hedgehog receptor activity"/>
    <property type="evidence" value="ECO:0007669"/>
    <property type="project" value="TreeGrafter"/>
</dbReference>
<evidence type="ECO:0000256" key="3">
    <source>
        <dbReference type="ARBA" id="ARBA00022692"/>
    </source>
</evidence>
<dbReference type="GO" id="GO:0045879">
    <property type="term" value="P:negative regulation of smoothened signaling pathway"/>
    <property type="evidence" value="ECO:0007669"/>
    <property type="project" value="TreeGrafter"/>
</dbReference>